<comment type="caution">
    <text evidence="1">The sequence shown here is derived from an EMBL/GenBank/DDBJ whole genome shotgun (WGS) entry which is preliminary data.</text>
</comment>
<dbReference type="EMBL" id="JFHC01000003">
    <property type="protein sequence ID" value="KDR44263.1"/>
    <property type="molecule type" value="Genomic_DNA"/>
</dbReference>
<organism evidence="1 2">
    <name type="scientific">Caballeronia glathei</name>
    <dbReference type="NCBI Taxonomy" id="60547"/>
    <lineage>
        <taxon>Bacteria</taxon>
        <taxon>Pseudomonadati</taxon>
        <taxon>Pseudomonadota</taxon>
        <taxon>Betaproteobacteria</taxon>
        <taxon>Burkholderiales</taxon>
        <taxon>Burkholderiaceae</taxon>
        <taxon>Caballeronia</taxon>
    </lineage>
</organism>
<accession>A0A069PU24</accession>
<dbReference type="Proteomes" id="UP000027466">
    <property type="component" value="Unassembled WGS sequence"/>
</dbReference>
<gene>
    <name evidence="1" type="ORF">BG61_19565</name>
</gene>
<dbReference type="SUPFAM" id="SSF56059">
    <property type="entry name" value="Glutathione synthetase ATP-binding domain-like"/>
    <property type="match status" value="1"/>
</dbReference>
<evidence type="ECO:0000313" key="1">
    <source>
        <dbReference type="EMBL" id="KDR44263.1"/>
    </source>
</evidence>
<reference evidence="1 2" key="1">
    <citation type="submission" date="2014-03" db="EMBL/GenBank/DDBJ databases">
        <title>Draft Genome Sequences of Four Burkholderia Strains.</title>
        <authorList>
            <person name="Liu X.Y."/>
            <person name="Li C.X."/>
            <person name="Xu J.H."/>
        </authorList>
    </citation>
    <scope>NUCLEOTIDE SEQUENCE [LARGE SCALE GENOMIC DNA]</scope>
    <source>
        <strain evidence="1 2">DSM 50014</strain>
    </source>
</reference>
<keyword evidence="2" id="KW-1185">Reference proteome</keyword>
<proteinExistence type="predicted"/>
<evidence type="ECO:0008006" key="3">
    <source>
        <dbReference type="Google" id="ProtNLM"/>
    </source>
</evidence>
<sequence length="374" mass="39529">MDASSSQAGSVVLVYLQGRKAAGGSHEVATHCELARQIAELRDARLAGEFDPSSAYPPGRYLIPDDTLTTGDARQLGIRDECDLFGGVVPFAFVATKVIVHGLPGGTRQAPPGWSHALGEQVRDIVLPGYSAFTRDDALAAASALLGNGPVRVKRPYGIGGAGQSVVKHIAQLEAELAGIGDDALNAEGIVIEHDLSRIETLSVGRVRVGDLEACYYGTQRLTTNNHGHKVYGGSDLIVVRGTFDDLERIDMPDAARTAIAQARRFDAAVAAAYPGFFASRRNYDIARGIDANGRAHAGVLEQSWRIGGASGAEIAALKIFKACPGDRVVHASTWETYGPDPVVPAGACVCYHGVDARAGELTKYYRVQAHGGQ</sequence>
<name>A0A069PU24_9BURK</name>
<dbReference type="RefSeq" id="WP_035935235.1">
    <property type="nucleotide sequence ID" value="NZ_CADFFX010000002.1"/>
</dbReference>
<dbReference type="AlphaFoldDB" id="A0A069PU24"/>
<dbReference type="STRING" id="60547.GCA_000751215_04387"/>
<evidence type="ECO:0000313" key="2">
    <source>
        <dbReference type="Proteomes" id="UP000027466"/>
    </source>
</evidence>
<protein>
    <recommendedName>
        <fullName evidence="3">Biotin carboxylase</fullName>
    </recommendedName>
</protein>
<dbReference type="InterPro" id="IPR021519">
    <property type="entry name" value="DUF3182"/>
</dbReference>
<dbReference type="Pfam" id="PF11379">
    <property type="entry name" value="DUF3182"/>
    <property type="match status" value="1"/>
</dbReference>